<reference evidence="2" key="1">
    <citation type="journal article" date="2023" name="G3 (Bethesda)">
        <title>Genome assembly and association tests identify interacting loci associated with vigor, precocity, and sex in interspecific pistachio rootstocks.</title>
        <authorList>
            <person name="Palmer W."/>
            <person name="Jacygrad E."/>
            <person name="Sagayaradj S."/>
            <person name="Cavanaugh K."/>
            <person name="Han R."/>
            <person name="Bertier L."/>
            <person name="Beede B."/>
            <person name="Kafkas S."/>
            <person name="Golino D."/>
            <person name="Preece J."/>
            <person name="Michelmore R."/>
        </authorList>
    </citation>
    <scope>NUCLEOTIDE SEQUENCE [LARGE SCALE GENOMIC DNA]</scope>
</reference>
<sequence>MLLFSHFGINFMCKRSRVPLLNEKEVEEFNPITNEFPQTFNGSTMDVIATTTQSPVNNEVTTSDDEGEPQL</sequence>
<evidence type="ECO:0000313" key="1">
    <source>
        <dbReference type="EMBL" id="KAJ0086495.1"/>
    </source>
</evidence>
<comment type="caution">
    <text evidence="1">The sequence shown here is derived from an EMBL/GenBank/DDBJ whole genome shotgun (WGS) entry which is preliminary data.</text>
</comment>
<gene>
    <name evidence="1" type="ORF">Patl1_06998</name>
</gene>
<evidence type="ECO:0000313" key="2">
    <source>
        <dbReference type="Proteomes" id="UP001164250"/>
    </source>
</evidence>
<accession>A0ACC1AIJ6</accession>
<name>A0ACC1AIJ6_9ROSI</name>
<proteinExistence type="predicted"/>
<organism evidence="1 2">
    <name type="scientific">Pistacia atlantica</name>
    <dbReference type="NCBI Taxonomy" id="434234"/>
    <lineage>
        <taxon>Eukaryota</taxon>
        <taxon>Viridiplantae</taxon>
        <taxon>Streptophyta</taxon>
        <taxon>Embryophyta</taxon>
        <taxon>Tracheophyta</taxon>
        <taxon>Spermatophyta</taxon>
        <taxon>Magnoliopsida</taxon>
        <taxon>eudicotyledons</taxon>
        <taxon>Gunneridae</taxon>
        <taxon>Pentapetalae</taxon>
        <taxon>rosids</taxon>
        <taxon>malvids</taxon>
        <taxon>Sapindales</taxon>
        <taxon>Anacardiaceae</taxon>
        <taxon>Pistacia</taxon>
    </lineage>
</organism>
<keyword evidence="2" id="KW-1185">Reference proteome</keyword>
<protein>
    <submittedName>
        <fullName evidence="1">Uncharacterized protein</fullName>
    </submittedName>
</protein>
<dbReference type="EMBL" id="CM047906">
    <property type="protein sequence ID" value="KAJ0086495.1"/>
    <property type="molecule type" value="Genomic_DNA"/>
</dbReference>
<dbReference type="Proteomes" id="UP001164250">
    <property type="component" value="Chromosome 10"/>
</dbReference>